<name>A0A250XCP4_9CHLO</name>
<dbReference type="OrthoDB" id="364513at2759"/>
<evidence type="ECO:0000256" key="3">
    <source>
        <dbReference type="ARBA" id="ARBA00022763"/>
    </source>
</evidence>
<sequence length="498" mass="55738">MENAVNILSYVESLKENVRDMLYESPWTCQAVFRSLQPLAKQYVLRMVWIQDKAVEKSDVDSWINRGKQDFVSHHFSSISKLQGLGILQAVSNRNGESLTQYRLHQTFKSQLLWALSGRGQPLLDPPTEALLSAPTSAMLDAYAHKQWETLQLYILTTTTEAPELSQDVPTVPLDLHRLLVAAGLLQGSRQSRSITSDGFQFLLQDHYRQLWLLLTEYIKDAERRSTAELSSVLSFLMQLGFRRVGQPCALTAVGESEQTIAGHMMQLGVLMPFRQVEPVTTGGQHERQLNSKSTTKIPGTLYFCPTRLAASLCDGFKQATLSLNSAIAGGHVIVETNYRVYGFSTSSVQVAILQLFCRTDCILPNAFVGTLTRESVLQAVDSGISADDVIDYLRSHAHPQAASRAPRYPVVPEVVADQIRLWEAETVRVCFTDSVLYDEFDTPQLYESSVSHASSLRVLLWQDDANRRFAARQSGHERIRDFIKSMKEAMAAAAFNS</sequence>
<dbReference type="AlphaFoldDB" id="A0A250XCP4"/>
<accession>A0A250XCP4</accession>
<protein>
    <recommendedName>
        <fullName evidence="8">RNA polymerase II transcription factor B subunit 2</fullName>
    </recommendedName>
</protein>
<keyword evidence="5 8" id="KW-0804">Transcription</keyword>
<evidence type="ECO:0000256" key="7">
    <source>
        <dbReference type="ARBA" id="ARBA00023242"/>
    </source>
</evidence>
<gene>
    <name evidence="10" type="ORF">CEUSTIGMA_g8298.t1</name>
</gene>
<evidence type="ECO:0000313" key="11">
    <source>
        <dbReference type="Proteomes" id="UP000232323"/>
    </source>
</evidence>
<dbReference type="EMBL" id="BEGY01000057">
    <property type="protein sequence ID" value="GAX80863.1"/>
    <property type="molecule type" value="Genomic_DNA"/>
</dbReference>
<dbReference type="GO" id="GO:0000439">
    <property type="term" value="C:transcription factor TFIIH core complex"/>
    <property type="evidence" value="ECO:0007669"/>
    <property type="project" value="InterPro"/>
</dbReference>
<evidence type="ECO:0000256" key="8">
    <source>
        <dbReference type="RuleBase" id="RU364024"/>
    </source>
</evidence>
<dbReference type="InterPro" id="IPR004598">
    <property type="entry name" value="TFIIH_p52/Tfb2"/>
</dbReference>
<keyword evidence="3 8" id="KW-0227">DNA damage</keyword>
<dbReference type="Pfam" id="PF03849">
    <property type="entry name" value="Tfb2"/>
    <property type="match status" value="2"/>
</dbReference>
<organism evidence="10 11">
    <name type="scientific">Chlamydomonas eustigma</name>
    <dbReference type="NCBI Taxonomy" id="1157962"/>
    <lineage>
        <taxon>Eukaryota</taxon>
        <taxon>Viridiplantae</taxon>
        <taxon>Chlorophyta</taxon>
        <taxon>core chlorophytes</taxon>
        <taxon>Chlorophyceae</taxon>
        <taxon>CS clade</taxon>
        <taxon>Chlamydomonadales</taxon>
        <taxon>Chlamydomonadaceae</taxon>
        <taxon>Chlamydomonas</taxon>
    </lineage>
</organism>
<dbReference type="PANTHER" id="PTHR13152:SF0">
    <property type="entry name" value="GENERAL TRANSCRIPTION FACTOR IIH SUBUNIT 4"/>
    <property type="match status" value="1"/>
</dbReference>
<evidence type="ECO:0000256" key="5">
    <source>
        <dbReference type="ARBA" id="ARBA00023163"/>
    </source>
</evidence>
<dbReference type="GO" id="GO:0005675">
    <property type="term" value="C:transcription factor TFIIH holo complex"/>
    <property type="evidence" value="ECO:0007669"/>
    <property type="project" value="TreeGrafter"/>
</dbReference>
<dbReference type="PANTHER" id="PTHR13152">
    <property type="entry name" value="TFIIH, POLYPEPTIDE 4"/>
    <property type="match status" value="1"/>
</dbReference>
<dbReference type="Pfam" id="PF18307">
    <property type="entry name" value="Tfb2_C"/>
    <property type="match status" value="1"/>
</dbReference>
<evidence type="ECO:0000256" key="4">
    <source>
        <dbReference type="ARBA" id="ARBA00023015"/>
    </source>
</evidence>
<dbReference type="GO" id="GO:0003690">
    <property type="term" value="F:double-stranded DNA binding"/>
    <property type="evidence" value="ECO:0007669"/>
    <property type="project" value="TreeGrafter"/>
</dbReference>
<keyword evidence="7 8" id="KW-0539">Nucleus</keyword>
<proteinExistence type="inferred from homology"/>
<evidence type="ECO:0000256" key="2">
    <source>
        <dbReference type="ARBA" id="ARBA00007132"/>
    </source>
</evidence>
<evidence type="ECO:0000256" key="6">
    <source>
        <dbReference type="ARBA" id="ARBA00023204"/>
    </source>
</evidence>
<feature type="domain" description="Transcription factor Tfb2 C-terminal" evidence="9">
    <location>
        <begin position="418"/>
        <end position="485"/>
    </location>
</feature>
<keyword evidence="4 8" id="KW-0805">Transcription regulation</keyword>
<reference evidence="10 11" key="1">
    <citation type="submission" date="2017-08" db="EMBL/GenBank/DDBJ databases">
        <title>Acidophilic green algal genome provides insights into adaptation to an acidic environment.</title>
        <authorList>
            <person name="Hirooka S."/>
            <person name="Hirose Y."/>
            <person name="Kanesaki Y."/>
            <person name="Higuchi S."/>
            <person name="Fujiwara T."/>
            <person name="Onuma R."/>
            <person name="Era A."/>
            <person name="Ohbayashi R."/>
            <person name="Uzuka A."/>
            <person name="Nozaki H."/>
            <person name="Yoshikawa H."/>
            <person name="Miyagishima S.Y."/>
        </authorList>
    </citation>
    <scope>NUCLEOTIDE SEQUENCE [LARGE SCALE GENOMIC DNA]</scope>
    <source>
        <strain evidence="10 11">NIES-2499</strain>
    </source>
</reference>
<comment type="similarity">
    <text evidence="2 8">Belongs to the TFB2 family.</text>
</comment>
<comment type="caution">
    <text evidence="10">The sequence shown here is derived from an EMBL/GenBank/DDBJ whole genome shotgun (WGS) entry which is preliminary data.</text>
</comment>
<dbReference type="GO" id="GO:0001671">
    <property type="term" value="F:ATPase activator activity"/>
    <property type="evidence" value="ECO:0007669"/>
    <property type="project" value="InterPro"/>
</dbReference>
<comment type="function">
    <text evidence="8">Component of the general transcription and DNA repair factor IIH (TFIIH) core complex which is involved in general and transcription-coupled nucleotide excision repair (NER) of damaged DNA.</text>
</comment>
<dbReference type="Gene3D" id="3.30.70.2610">
    <property type="match status" value="1"/>
</dbReference>
<keyword evidence="11" id="KW-1185">Reference proteome</keyword>
<dbReference type="STRING" id="1157962.A0A250XCP4"/>
<dbReference type="Proteomes" id="UP000232323">
    <property type="component" value="Unassembled WGS sequence"/>
</dbReference>
<evidence type="ECO:0000259" key="9">
    <source>
        <dbReference type="Pfam" id="PF18307"/>
    </source>
</evidence>
<evidence type="ECO:0000313" key="10">
    <source>
        <dbReference type="EMBL" id="GAX80863.1"/>
    </source>
</evidence>
<keyword evidence="6 8" id="KW-0234">DNA repair</keyword>
<evidence type="ECO:0000256" key="1">
    <source>
        <dbReference type="ARBA" id="ARBA00004123"/>
    </source>
</evidence>
<dbReference type="InterPro" id="IPR040662">
    <property type="entry name" value="Tfb2_C"/>
</dbReference>
<comment type="subcellular location">
    <subcellularLocation>
        <location evidence="1 8">Nucleus</location>
    </subcellularLocation>
</comment>
<dbReference type="GO" id="GO:0006289">
    <property type="term" value="P:nucleotide-excision repair"/>
    <property type="evidence" value="ECO:0007669"/>
    <property type="project" value="InterPro"/>
</dbReference>